<dbReference type="AlphaFoldDB" id="A0A845M2N4"/>
<dbReference type="RefSeq" id="WP_161351963.1">
    <property type="nucleotide sequence ID" value="NZ_WTUX01000017.1"/>
</dbReference>
<dbReference type="CDD" id="cd03811">
    <property type="entry name" value="GT4_GT28_WabH-like"/>
    <property type="match status" value="1"/>
</dbReference>
<feature type="domain" description="Glycosyl transferase family 1" evidence="1">
    <location>
        <begin position="191"/>
        <end position="341"/>
    </location>
</feature>
<accession>A0A845M2N4</accession>
<dbReference type="GO" id="GO:0016757">
    <property type="term" value="F:glycosyltransferase activity"/>
    <property type="evidence" value="ECO:0007669"/>
    <property type="project" value="UniProtKB-ARBA"/>
</dbReference>
<dbReference type="Gene3D" id="3.40.50.2000">
    <property type="entry name" value="Glycogen Phosphorylase B"/>
    <property type="match status" value="2"/>
</dbReference>
<keyword evidence="3" id="KW-0808">Transferase</keyword>
<dbReference type="PANTHER" id="PTHR12526">
    <property type="entry name" value="GLYCOSYLTRANSFERASE"/>
    <property type="match status" value="1"/>
</dbReference>
<dbReference type="Proteomes" id="UP000467322">
    <property type="component" value="Unassembled WGS sequence"/>
</dbReference>
<gene>
    <name evidence="3" type="ORF">GQE99_12460</name>
</gene>
<sequence length="361" mass="39362">MKFTVIVARYAITGVPLAQARLASALAARGHEVDLVIGYVAEGLPVPELDGVTVLNFNRPKARNILFEMMRYLRKTKPDAIFSAEDHLNAIVIVSAILSGSKAKISGSSRVNPFDTYSTKIHSKQWFLKKIMGLIMWRATALTCVSKAMVDQYRTLFRNAPHVCAYNIVDTPAARARIAEEVDHPWFNDPTIPILVAAGQLGPWKGFSDLICAVHIVAQKRPVRLSIFGEGAQRAELQALINQLGMSDSITLEGHVDNPLKYFANANVFVLSSLLEGMPNVLIEAMMAGCTPVATDCPTGPREILESGRYGYLVSVQDPQALAAGIESALSKPVPAEVLAEAIKPFQEDAVLTEHFRLLGI</sequence>
<reference evidence="3 4" key="1">
    <citation type="submission" date="2019-12" db="EMBL/GenBank/DDBJ databases">
        <title>Maritimibacter sp. nov. sp. isolated from sea sand.</title>
        <authorList>
            <person name="Kim J."/>
            <person name="Jeong S.E."/>
            <person name="Jung H.S."/>
            <person name="Jeon C.O."/>
        </authorList>
    </citation>
    <scope>NUCLEOTIDE SEQUENCE [LARGE SCALE GENOMIC DNA]</scope>
    <source>
        <strain evidence="3 4">DP07</strain>
    </source>
</reference>
<name>A0A845M2N4_9RHOB</name>
<dbReference type="Pfam" id="PF13579">
    <property type="entry name" value="Glyco_trans_4_4"/>
    <property type="match status" value="1"/>
</dbReference>
<dbReference type="EMBL" id="WTUX01000017">
    <property type="protein sequence ID" value="MZR13826.1"/>
    <property type="molecule type" value="Genomic_DNA"/>
</dbReference>
<dbReference type="InterPro" id="IPR001296">
    <property type="entry name" value="Glyco_trans_1"/>
</dbReference>
<feature type="domain" description="Glycosyltransferase subfamily 4-like N-terminal" evidence="2">
    <location>
        <begin position="14"/>
        <end position="163"/>
    </location>
</feature>
<dbReference type="PANTHER" id="PTHR12526:SF630">
    <property type="entry name" value="GLYCOSYLTRANSFERASE"/>
    <property type="match status" value="1"/>
</dbReference>
<proteinExistence type="predicted"/>
<evidence type="ECO:0000259" key="1">
    <source>
        <dbReference type="Pfam" id="PF00534"/>
    </source>
</evidence>
<organism evidence="3 4">
    <name type="scientific">Maritimibacter harenae</name>
    <dbReference type="NCBI Taxonomy" id="2606218"/>
    <lineage>
        <taxon>Bacteria</taxon>
        <taxon>Pseudomonadati</taxon>
        <taxon>Pseudomonadota</taxon>
        <taxon>Alphaproteobacteria</taxon>
        <taxon>Rhodobacterales</taxon>
        <taxon>Roseobacteraceae</taxon>
        <taxon>Maritimibacter</taxon>
    </lineage>
</organism>
<dbReference type="InterPro" id="IPR028098">
    <property type="entry name" value="Glyco_trans_4-like_N"/>
</dbReference>
<evidence type="ECO:0000313" key="4">
    <source>
        <dbReference type="Proteomes" id="UP000467322"/>
    </source>
</evidence>
<comment type="caution">
    <text evidence="3">The sequence shown here is derived from an EMBL/GenBank/DDBJ whole genome shotgun (WGS) entry which is preliminary data.</text>
</comment>
<evidence type="ECO:0000313" key="3">
    <source>
        <dbReference type="EMBL" id="MZR13826.1"/>
    </source>
</evidence>
<dbReference type="SUPFAM" id="SSF53756">
    <property type="entry name" value="UDP-Glycosyltransferase/glycogen phosphorylase"/>
    <property type="match status" value="1"/>
</dbReference>
<protein>
    <submittedName>
        <fullName evidence="3">Glycosyltransferase</fullName>
    </submittedName>
</protein>
<evidence type="ECO:0000259" key="2">
    <source>
        <dbReference type="Pfam" id="PF13579"/>
    </source>
</evidence>
<keyword evidence="4" id="KW-1185">Reference proteome</keyword>
<dbReference type="Pfam" id="PF00534">
    <property type="entry name" value="Glycos_transf_1"/>
    <property type="match status" value="1"/>
</dbReference>